<keyword evidence="2 7" id="KW-0812">Transmembrane</keyword>
<evidence type="ECO:0000256" key="4">
    <source>
        <dbReference type="ARBA" id="ARBA00022989"/>
    </source>
</evidence>
<dbReference type="Proteomes" id="UP001485043">
    <property type="component" value="Unassembled WGS sequence"/>
</dbReference>
<evidence type="ECO:0000256" key="5">
    <source>
        <dbReference type="ARBA" id="ARBA00023136"/>
    </source>
</evidence>
<keyword evidence="4 7" id="KW-1133">Transmembrane helix</keyword>
<comment type="subcellular location">
    <subcellularLocation>
        <location evidence="1">Membrane</location>
    </subcellularLocation>
</comment>
<dbReference type="InterPro" id="IPR013057">
    <property type="entry name" value="AA_transpt_TM"/>
</dbReference>
<organism evidence="9 10">
    <name type="scientific">Apatococcus fuscideae</name>
    <dbReference type="NCBI Taxonomy" id="2026836"/>
    <lineage>
        <taxon>Eukaryota</taxon>
        <taxon>Viridiplantae</taxon>
        <taxon>Chlorophyta</taxon>
        <taxon>core chlorophytes</taxon>
        <taxon>Trebouxiophyceae</taxon>
        <taxon>Chlorellales</taxon>
        <taxon>Chlorellaceae</taxon>
        <taxon>Apatococcus</taxon>
    </lineage>
</organism>
<evidence type="ECO:0000256" key="2">
    <source>
        <dbReference type="ARBA" id="ARBA00022692"/>
    </source>
</evidence>
<accession>A0AAW1TFU7</accession>
<keyword evidence="3" id="KW-0813">Transport</keyword>
<dbReference type="AlphaFoldDB" id="A0AAW1TFU7"/>
<keyword evidence="5 7" id="KW-0472">Membrane</keyword>
<gene>
    <name evidence="9" type="ORF">WJX84_002234</name>
</gene>
<reference evidence="9 10" key="1">
    <citation type="journal article" date="2024" name="Nat. Commun.">
        <title>Phylogenomics reveals the evolutionary origins of lichenization in chlorophyte algae.</title>
        <authorList>
            <person name="Puginier C."/>
            <person name="Libourel C."/>
            <person name="Otte J."/>
            <person name="Skaloud P."/>
            <person name="Haon M."/>
            <person name="Grisel S."/>
            <person name="Petersen M."/>
            <person name="Berrin J.G."/>
            <person name="Delaux P.M."/>
            <person name="Dal Grande F."/>
            <person name="Keller J."/>
        </authorList>
    </citation>
    <scope>NUCLEOTIDE SEQUENCE [LARGE SCALE GENOMIC DNA]</scope>
    <source>
        <strain evidence="9 10">SAG 2523</strain>
    </source>
</reference>
<dbReference type="Pfam" id="PF01490">
    <property type="entry name" value="Aa_trans"/>
    <property type="match status" value="1"/>
</dbReference>
<evidence type="ECO:0000313" key="10">
    <source>
        <dbReference type="Proteomes" id="UP001485043"/>
    </source>
</evidence>
<evidence type="ECO:0000256" key="1">
    <source>
        <dbReference type="ARBA" id="ARBA00004370"/>
    </source>
</evidence>
<dbReference type="GO" id="GO:0016020">
    <property type="term" value="C:membrane"/>
    <property type="evidence" value="ECO:0007669"/>
    <property type="project" value="UniProtKB-SubCell"/>
</dbReference>
<name>A0AAW1TFU7_9CHLO</name>
<evidence type="ECO:0000256" key="6">
    <source>
        <dbReference type="SAM" id="MobiDB-lite"/>
    </source>
</evidence>
<keyword evidence="3" id="KW-0029">Amino-acid transport</keyword>
<feature type="region of interest" description="Disordered" evidence="6">
    <location>
        <begin position="69"/>
        <end position="93"/>
    </location>
</feature>
<feature type="transmembrane region" description="Helical" evidence="7">
    <location>
        <begin position="37"/>
        <end position="59"/>
    </location>
</feature>
<evidence type="ECO:0000256" key="7">
    <source>
        <dbReference type="SAM" id="Phobius"/>
    </source>
</evidence>
<evidence type="ECO:0000313" key="9">
    <source>
        <dbReference type="EMBL" id="KAK9867720.1"/>
    </source>
</evidence>
<proteinExistence type="predicted"/>
<sequence length="93" mass="9552">MVERPMTARLSAAATLTLSILGSSVLPIPFAFSKMGVLVGVLTMGIVASANCLTSTLLLRAALKTGHSATKASQRQQAGVHGRHGPQPCPNDA</sequence>
<keyword evidence="10" id="KW-1185">Reference proteome</keyword>
<evidence type="ECO:0000256" key="3">
    <source>
        <dbReference type="ARBA" id="ARBA00022970"/>
    </source>
</evidence>
<dbReference type="GO" id="GO:0006865">
    <property type="term" value="P:amino acid transport"/>
    <property type="evidence" value="ECO:0007669"/>
    <property type="project" value="UniProtKB-KW"/>
</dbReference>
<comment type="caution">
    <text evidence="9">The sequence shown here is derived from an EMBL/GenBank/DDBJ whole genome shotgun (WGS) entry which is preliminary data.</text>
</comment>
<evidence type="ECO:0000259" key="8">
    <source>
        <dbReference type="Pfam" id="PF01490"/>
    </source>
</evidence>
<dbReference type="EMBL" id="JALJOV010000068">
    <property type="protein sequence ID" value="KAK9867720.1"/>
    <property type="molecule type" value="Genomic_DNA"/>
</dbReference>
<feature type="domain" description="Amino acid transporter transmembrane" evidence="8">
    <location>
        <begin position="10"/>
        <end position="66"/>
    </location>
</feature>
<protein>
    <recommendedName>
        <fullName evidence="8">Amino acid transporter transmembrane domain-containing protein</fullName>
    </recommendedName>
</protein>